<reference evidence="3 4" key="1">
    <citation type="submission" date="2018-03" db="EMBL/GenBank/DDBJ databases">
        <title>Genomic Encyclopedia of Archaeal and Bacterial Type Strains, Phase II (KMG-II): from individual species to whole genera.</title>
        <authorList>
            <person name="Goeker M."/>
        </authorList>
    </citation>
    <scope>NUCLEOTIDE SEQUENCE [LARGE SCALE GENOMIC DNA]</scope>
    <source>
        <strain evidence="3 4">DSM 28354</strain>
    </source>
</reference>
<proteinExistence type="predicted"/>
<sequence length="161" mass="18441">MNMPATAKAPMQSGHYGRFFLMLGVSFVVMNALTYANLEQADHFYLSTNRLYVTFLMISAMALIMLGFMRAMYTDRRMNQLIIGGSVLVFATALFCIRNQVLINDQRFMQSMIPHHSIAILVSKRAELKDPEVKELAQSIITAQEREIAQMKRILVRMDQK</sequence>
<accession>A0A2T0SNG7</accession>
<dbReference type="Proteomes" id="UP000238375">
    <property type="component" value="Unassembled WGS sequence"/>
</dbReference>
<dbReference type="Pfam" id="PF03713">
    <property type="entry name" value="DUF305"/>
    <property type="match status" value="1"/>
</dbReference>
<feature type="domain" description="DUF305" evidence="2">
    <location>
        <begin position="105"/>
        <end position="156"/>
    </location>
</feature>
<dbReference type="RefSeq" id="WP_012931385.1">
    <property type="nucleotide sequence ID" value="NZ_PVTE01000015.1"/>
</dbReference>
<keyword evidence="1" id="KW-0472">Membrane</keyword>
<organism evidence="3 4">
    <name type="scientific">Spirosoma oryzae</name>
    <dbReference type="NCBI Taxonomy" id="1469603"/>
    <lineage>
        <taxon>Bacteria</taxon>
        <taxon>Pseudomonadati</taxon>
        <taxon>Bacteroidota</taxon>
        <taxon>Cytophagia</taxon>
        <taxon>Cytophagales</taxon>
        <taxon>Cytophagaceae</taxon>
        <taxon>Spirosoma</taxon>
    </lineage>
</organism>
<feature type="transmembrane region" description="Helical" evidence="1">
    <location>
        <begin position="50"/>
        <end position="69"/>
    </location>
</feature>
<evidence type="ECO:0000256" key="1">
    <source>
        <dbReference type="SAM" id="Phobius"/>
    </source>
</evidence>
<evidence type="ECO:0000313" key="4">
    <source>
        <dbReference type="Proteomes" id="UP000238375"/>
    </source>
</evidence>
<keyword evidence="1" id="KW-0812">Transmembrane</keyword>
<gene>
    <name evidence="3" type="ORF">CLV58_11537</name>
</gene>
<dbReference type="InterPro" id="IPR012347">
    <property type="entry name" value="Ferritin-like"/>
</dbReference>
<keyword evidence="1" id="KW-1133">Transmembrane helix</keyword>
<dbReference type="AlphaFoldDB" id="A0A2T0SNG7"/>
<evidence type="ECO:0000259" key="2">
    <source>
        <dbReference type="Pfam" id="PF03713"/>
    </source>
</evidence>
<protein>
    <recommendedName>
        <fullName evidence="2">DUF305 domain-containing protein</fullName>
    </recommendedName>
</protein>
<name>A0A2T0SNG7_9BACT</name>
<dbReference type="EMBL" id="PVTE01000015">
    <property type="protein sequence ID" value="PRY34954.1"/>
    <property type="molecule type" value="Genomic_DNA"/>
</dbReference>
<comment type="caution">
    <text evidence="3">The sequence shown here is derived from an EMBL/GenBank/DDBJ whole genome shotgun (WGS) entry which is preliminary data.</text>
</comment>
<dbReference type="Gene3D" id="1.20.1260.10">
    <property type="match status" value="1"/>
</dbReference>
<evidence type="ECO:0000313" key="3">
    <source>
        <dbReference type="EMBL" id="PRY34954.1"/>
    </source>
</evidence>
<keyword evidence="4" id="KW-1185">Reference proteome</keyword>
<feature type="transmembrane region" description="Helical" evidence="1">
    <location>
        <begin position="20"/>
        <end position="38"/>
    </location>
</feature>
<feature type="transmembrane region" description="Helical" evidence="1">
    <location>
        <begin position="81"/>
        <end position="101"/>
    </location>
</feature>
<dbReference type="InterPro" id="IPR005183">
    <property type="entry name" value="DUF305_CopM-like"/>
</dbReference>